<reference evidence="1 2" key="2">
    <citation type="journal article" date="2022" name="Mol. Ecol. Resour.">
        <title>The genomes of chicory, endive, great burdock and yacon provide insights into Asteraceae paleo-polyploidization history and plant inulin production.</title>
        <authorList>
            <person name="Fan W."/>
            <person name="Wang S."/>
            <person name="Wang H."/>
            <person name="Wang A."/>
            <person name="Jiang F."/>
            <person name="Liu H."/>
            <person name="Zhao H."/>
            <person name="Xu D."/>
            <person name="Zhang Y."/>
        </authorList>
    </citation>
    <scope>NUCLEOTIDE SEQUENCE [LARGE SCALE GENOMIC DNA]</scope>
    <source>
        <strain evidence="2">cv. Punajuju</strain>
        <tissue evidence="1">Leaves</tissue>
    </source>
</reference>
<keyword evidence="2" id="KW-1185">Reference proteome</keyword>
<name>A0ACB8YWJ2_CICIN</name>
<gene>
    <name evidence="1" type="ORF">L2E82_47725</name>
</gene>
<comment type="caution">
    <text evidence="1">The sequence shown here is derived from an EMBL/GenBank/DDBJ whole genome shotgun (WGS) entry which is preliminary data.</text>
</comment>
<sequence>MAENGSDRLVSQDQLFYESLVRVVVPVIFSGPFIVISIIGLFLFIILTMVLIILSPVFIILSPVLVPVSIVFWICLYVTGEQPIGAEWVDEVSKKIVEAAEEVKYKLDSWGMIW</sequence>
<dbReference type="Proteomes" id="UP001055811">
    <property type="component" value="Linkage Group LG09"/>
</dbReference>
<evidence type="ECO:0000313" key="2">
    <source>
        <dbReference type="Proteomes" id="UP001055811"/>
    </source>
</evidence>
<proteinExistence type="predicted"/>
<evidence type="ECO:0000313" key="1">
    <source>
        <dbReference type="EMBL" id="KAI3689758.1"/>
    </source>
</evidence>
<organism evidence="1 2">
    <name type="scientific">Cichorium intybus</name>
    <name type="common">Chicory</name>
    <dbReference type="NCBI Taxonomy" id="13427"/>
    <lineage>
        <taxon>Eukaryota</taxon>
        <taxon>Viridiplantae</taxon>
        <taxon>Streptophyta</taxon>
        <taxon>Embryophyta</taxon>
        <taxon>Tracheophyta</taxon>
        <taxon>Spermatophyta</taxon>
        <taxon>Magnoliopsida</taxon>
        <taxon>eudicotyledons</taxon>
        <taxon>Gunneridae</taxon>
        <taxon>Pentapetalae</taxon>
        <taxon>asterids</taxon>
        <taxon>campanulids</taxon>
        <taxon>Asterales</taxon>
        <taxon>Asteraceae</taxon>
        <taxon>Cichorioideae</taxon>
        <taxon>Cichorieae</taxon>
        <taxon>Cichoriinae</taxon>
        <taxon>Cichorium</taxon>
    </lineage>
</organism>
<protein>
    <submittedName>
        <fullName evidence="1">Uncharacterized protein</fullName>
    </submittedName>
</protein>
<reference evidence="2" key="1">
    <citation type="journal article" date="2022" name="Mol. Ecol. Resour.">
        <title>The genomes of chicory, endive, great burdock and yacon provide insights into Asteraceae palaeo-polyploidization history and plant inulin production.</title>
        <authorList>
            <person name="Fan W."/>
            <person name="Wang S."/>
            <person name="Wang H."/>
            <person name="Wang A."/>
            <person name="Jiang F."/>
            <person name="Liu H."/>
            <person name="Zhao H."/>
            <person name="Xu D."/>
            <person name="Zhang Y."/>
        </authorList>
    </citation>
    <scope>NUCLEOTIDE SEQUENCE [LARGE SCALE GENOMIC DNA]</scope>
    <source>
        <strain evidence="2">cv. Punajuju</strain>
    </source>
</reference>
<accession>A0ACB8YWJ2</accession>
<dbReference type="EMBL" id="CM042017">
    <property type="protein sequence ID" value="KAI3689758.1"/>
    <property type="molecule type" value="Genomic_DNA"/>
</dbReference>